<sequence length="1802" mass="208258">MAAQVDVQPGELGLTVAAAGLHLSPLSDSSNKSYIEIPSVDKSKVITSEPRKPVSTQKARLTPKPFVVERNLTIKPILAPKPQSKPRPESTRMAGHKPELPSTPKPNTKPLLANSTQPAPTFYKTSNTLNSVQTTKPVAQPFKSASPFDPDDQDKPTSSSPAKRQKPVVSSFVYSKSFAVPSAAEWCGTTAKEKETNVKSKNKVGASITRAKSMGFLDEVGFDKEEKDEAEHEVSVPLRPKSSRPRPVSAIFPDSLNKVEKPVPAPRRAGRRPLSADLTSKFESIGLSLHRKSNNVNTQENAPAEKVLPQKIEDGLKSEKKTEENVLKKTEEENQRPNMKSCISHPFDSSSLSVAGFTGQGLDPQSPVQSNPETETSVGVKQLIKQLTEDPTQRPAMKPTPKPRPLSIDLTKRFSSEKSPDLNTVTDAADRHEISEVSQREDEELANTPNENKILYNLKESEEQFKDDSTSSVKETSNTSQNGGPAGELHTLRAFVFDIERHIVTMSEEKKSASMAKNFSRNPSFKRETMDGALPPFTFKEPASPSSPLRVVPAFDTVQAIEEKRAVSESVPSAQWEDKAMTLRSRRSDTSRPGVEWMDQPQIQPPVEVMPVPRFLRVGALPKWTMADLNQDLSLEKGTEKGFQRDSPVDKEGDRQRWAEEEEGAAAHNYLTREKEEQLKPRATYFALTGQMQEPSSPKDAGTSFGEMTMPSDYFPVRSALGGSQGKILSVKRNVSLEEALERSASSLQQLEAMMRRQLSPMDTTSHTDKQTKEKIIEVVEKTEQQIEKENQETEIQNLQERVREQAEEAQRQLEEEKKISLERIIELERRELLEIKKPRLKEKERSQLHELERPKQNENIKEAEKLKMTDQQMVKEPEKQRETERERQKQKQQERKNEIQQEQERREMLLGKERQRKRDEERQRELDKEQQLLEMQKQKQKMEETEKKELERQQLELQKEKEKQWLVEEAEKIKLVALEKEWMRFKELEKERARQKELEHQREVERENQKEMQRKRWLEIEKLRERDEKERQWHLEKEKEELERLREIEREKLQEQKREQAKERQRDEERQRELDRERLQLEMQQEKHKKEEEKRELERQQLELQKQKQRELERQLLAEEAEQLRKVAQEQELLKLKEFEKRQKQLDRERLLLEMQQKKHKKEEEKRELERQQLELQKQKEKELERQLLAEEAEQLRQVALEQELLKLKELEKEREKQREIELQKEVTRQKLRKRENQLDLDEHEFESQKLSKRELKEKMEKEEAEKIRQVAKQQEVERRRLREKQRKDEERLKLESSAMRPKVLDLDSVLRDELLHKASSHHGGPSMRWREPQKPAILDIDSPKPEAQPSPNKDLFPVSDIQELDAAFGFKSNSVPERDLIWKVPPQATAVWTMSPQDPWELQPVEVTVDKPVVELRKSIYAISPTQAFCKQDEQHQNQQNDWPAFLNERFHTSPLSGAEEKIRNSLGAFSASPRGEEIWIPRESQSRSPRRSQGSQELNRMRSRSMSRKSARSNSSVEETLSRMRSRSANREHESHSWQTQSGEEERKQKHSETPVREADSQYVTWETELRSDDSLTSITPSSDSFLSLSQRKSSPPTSLGDNALLSDKDTLDGLPPPSSSERQPLTFPDAPTTLLDNSALRSKAQLGKKRGPRMRPTRAVRQSAGPPAATTEDWLYRDSTEAKPESQETELESEKPTRGVDVGLSVPSQLQRVSVFPVLDPSALKAQLKRRSDSDNQTDGPAPSPSQPTRSPKSPFLPQATRVLPPLGGKENGEKESPKWLKELKSKKRFSQYENENN</sequence>
<dbReference type="PANTHER" id="PTHR22042:SF3">
    <property type="entry name" value="RIKEN CDNA 2900026A02 GENE"/>
    <property type="match status" value="1"/>
</dbReference>
<feature type="region of interest" description="Disordered" evidence="2">
    <location>
        <begin position="1480"/>
        <end position="1707"/>
    </location>
</feature>
<feature type="compositionally biased region" description="Basic and acidic residues" evidence="2">
    <location>
        <begin position="428"/>
        <end position="440"/>
    </location>
</feature>
<dbReference type="SMART" id="SM01319">
    <property type="entry name" value="Tankyrase_bdg_C"/>
    <property type="match status" value="1"/>
</dbReference>
<feature type="compositionally biased region" description="Polar residues" evidence="2">
    <location>
        <begin position="1578"/>
        <end position="1604"/>
    </location>
</feature>
<name>A0A8C7WR51_9TELE</name>
<feature type="region of interest" description="Disordered" evidence="2">
    <location>
        <begin position="836"/>
        <end position="951"/>
    </location>
</feature>
<feature type="compositionally biased region" description="Basic and acidic residues" evidence="2">
    <location>
        <begin position="410"/>
        <end position="420"/>
    </location>
</feature>
<accession>A0A8C7WR51</accession>
<reference evidence="4" key="2">
    <citation type="submission" date="2025-09" db="UniProtKB">
        <authorList>
            <consortium name="Ensembl"/>
        </authorList>
    </citation>
    <scope>IDENTIFICATION</scope>
</reference>
<reference evidence="4" key="1">
    <citation type="submission" date="2025-08" db="UniProtKB">
        <authorList>
            <consortium name="Ensembl"/>
        </authorList>
    </citation>
    <scope>IDENTIFICATION</scope>
</reference>
<feature type="domain" description="Tankyrase 1-binding protein C-terminal" evidence="3">
    <location>
        <begin position="1626"/>
        <end position="1792"/>
    </location>
</feature>
<feature type="compositionally biased region" description="Basic residues" evidence="2">
    <location>
        <begin position="1650"/>
        <end position="1662"/>
    </location>
</feature>
<feature type="compositionally biased region" description="Polar residues" evidence="2">
    <location>
        <begin position="470"/>
        <end position="483"/>
    </location>
</feature>
<feature type="compositionally biased region" description="Low complexity" evidence="2">
    <location>
        <begin position="1484"/>
        <end position="1500"/>
    </location>
</feature>
<feature type="region of interest" description="Disordered" evidence="2">
    <location>
        <begin position="225"/>
        <end position="279"/>
    </location>
</feature>
<feature type="compositionally biased region" description="Basic and acidic residues" evidence="2">
    <location>
        <begin position="1547"/>
        <end position="1563"/>
    </location>
</feature>
<evidence type="ECO:0000259" key="3">
    <source>
        <dbReference type="SMART" id="SM01319"/>
    </source>
</evidence>
<dbReference type="PANTHER" id="PTHR22042">
    <property type="entry name" value="TANKYRASE 1 BINDING PROTEIN"/>
    <property type="match status" value="1"/>
</dbReference>
<feature type="region of interest" description="Disordered" evidence="2">
    <location>
        <begin position="293"/>
        <end position="487"/>
    </location>
</feature>
<keyword evidence="1" id="KW-0175">Coiled coil</keyword>
<feature type="region of interest" description="Disordered" evidence="2">
    <location>
        <begin position="1728"/>
        <end position="1802"/>
    </location>
</feature>
<evidence type="ECO:0000313" key="5">
    <source>
        <dbReference type="Proteomes" id="UP000694383"/>
    </source>
</evidence>
<organism evidence="4 5">
    <name type="scientific">Oryzias sinensis</name>
    <name type="common">Chinese medaka</name>
    <dbReference type="NCBI Taxonomy" id="183150"/>
    <lineage>
        <taxon>Eukaryota</taxon>
        <taxon>Metazoa</taxon>
        <taxon>Chordata</taxon>
        <taxon>Craniata</taxon>
        <taxon>Vertebrata</taxon>
        <taxon>Euteleostomi</taxon>
        <taxon>Actinopterygii</taxon>
        <taxon>Neopterygii</taxon>
        <taxon>Teleostei</taxon>
        <taxon>Neoteleostei</taxon>
        <taxon>Acanthomorphata</taxon>
        <taxon>Ovalentaria</taxon>
        <taxon>Atherinomorphae</taxon>
        <taxon>Beloniformes</taxon>
        <taxon>Adrianichthyidae</taxon>
        <taxon>Oryziinae</taxon>
        <taxon>Oryzias</taxon>
    </lineage>
</organism>
<evidence type="ECO:0000256" key="2">
    <source>
        <dbReference type="SAM" id="MobiDB-lite"/>
    </source>
</evidence>
<feature type="compositionally biased region" description="Basic and acidic residues" evidence="2">
    <location>
        <begin position="1775"/>
        <end position="1788"/>
    </location>
</feature>
<dbReference type="InterPro" id="IPR032764">
    <property type="entry name" value="Tankyrase-bd_C"/>
</dbReference>
<feature type="coiled-coil region" evidence="1">
    <location>
        <begin position="734"/>
        <end position="831"/>
    </location>
</feature>
<dbReference type="Proteomes" id="UP000694383">
    <property type="component" value="Unplaced"/>
</dbReference>
<feature type="compositionally biased region" description="Polar residues" evidence="2">
    <location>
        <begin position="366"/>
        <end position="379"/>
    </location>
</feature>
<protein>
    <submittedName>
        <fullName evidence="4">Si:ch73-138n13.1</fullName>
    </submittedName>
</protein>
<dbReference type="Pfam" id="PF15327">
    <property type="entry name" value="Tankyrase_bdg_C"/>
    <property type="match status" value="1"/>
</dbReference>
<evidence type="ECO:0000256" key="1">
    <source>
        <dbReference type="SAM" id="Coils"/>
    </source>
</evidence>
<feature type="region of interest" description="Disordered" evidence="2">
    <location>
        <begin position="72"/>
        <end position="169"/>
    </location>
</feature>
<feature type="compositionally biased region" description="Basic and acidic residues" evidence="2">
    <location>
        <begin position="459"/>
        <end position="469"/>
    </location>
</feature>
<feature type="region of interest" description="Disordered" evidence="2">
    <location>
        <begin position="578"/>
        <end position="598"/>
    </location>
</feature>
<keyword evidence="5" id="KW-1185">Reference proteome</keyword>
<dbReference type="Ensembl" id="ENSOSIT00000002242.1">
    <property type="protein sequence ID" value="ENSOSIP00000002101.1"/>
    <property type="gene ID" value="ENSOSIG00000001154.1"/>
</dbReference>
<feature type="compositionally biased region" description="Basic and acidic residues" evidence="2">
    <location>
        <begin position="1678"/>
        <end position="1702"/>
    </location>
</feature>
<feature type="compositionally biased region" description="Basic and acidic residues" evidence="2">
    <location>
        <begin position="1247"/>
        <end position="1296"/>
    </location>
</feature>
<dbReference type="InterPro" id="IPR040006">
    <property type="entry name" value="TNKS1BP1-like"/>
</dbReference>
<feature type="compositionally biased region" description="Basic and acidic residues" evidence="2">
    <location>
        <begin position="578"/>
        <end position="590"/>
    </location>
</feature>
<feature type="compositionally biased region" description="Basic residues" evidence="2">
    <location>
        <begin position="1504"/>
        <end position="1514"/>
    </location>
</feature>
<feature type="compositionally biased region" description="Basic and acidic residues" evidence="2">
    <location>
        <begin position="311"/>
        <end position="335"/>
    </location>
</feature>
<feature type="region of interest" description="Disordered" evidence="2">
    <location>
        <begin position="1055"/>
        <end position="1099"/>
    </location>
</feature>
<evidence type="ECO:0000313" key="4">
    <source>
        <dbReference type="Ensembl" id="ENSOSIP00000002101.1"/>
    </source>
</evidence>
<feature type="region of interest" description="Disordered" evidence="2">
    <location>
        <begin position="1233"/>
        <end position="1296"/>
    </location>
</feature>
<feature type="compositionally biased region" description="Basic and acidic residues" evidence="2">
    <location>
        <begin position="225"/>
        <end position="234"/>
    </location>
</feature>
<feature type="region of interest" description="Disordered" evidence="2">
    <location>
        <begin position="635"/>
        <end position="656"/>
    </location>
</feature>
<feature type="compositionally biased region" description="Polar residues" evidence="2">
    <location>
        <begin position="113"/>
        <end position="137"/>
    </location>
</feature>
<feature type="region of interest" description="Disordered" evidence="2">
    <location>
        <begin position="1319"/>
        <end position="1358"/>
    </location>
</feature>
<proteinExistence type="predicted"/>
<dbReference type="GeneTree" id="ENSGT00940000154184"/>